<evidence type="ECO:0000256" key="8">
    <source>
        <dbReference type="SAM" id="SignalP"/>
    </source>
</evidence>
<keyword evidence="2 7" id="KW-0812">Transmembrane</keyword>
<comment type="caution">
    <text evidence="9">The sequence shown here is derived from an EMBL/GenBank/DDBJ whole genome shotgun (WGS) entry which is preliminary data.</text>
</comment>
<evidence type="ECO:0000256" key="1">
    <source>
        <dbReference type="ARBA" id="ARBA00004127"/>
    </source>
</evidence>
<dbReference type="EMBL" id="JBEDUW010000006">
    <property type="protein sequence ID" value="KAK9924955.1"/>
    <property type="molecule type" value="Genomic_DNA"/>
</dbReference>
<evidence type="ECO:0000256" key="3">
    <source>
        <dbReference type="ARBA" id="ARBA00022729"/>
    </source>
</evidence>
<keyword evidence="5 7" id="KW-0472">Membrane</keyword>
<dbReference type="InterPro" id="IPR009606">
    <property type="entry name" value="DEAL/Modifying_wall_lignin1/2"/>
</dbReference>
<dbReference type="InterPro" id="IPR052222">
    <property type="entry name" value="DESIGUAL"/>
</dbReference>
<evidence type="ECO:0000313" key="10">
    <source>
        <dbReference type="Proteomes" id="UP001457282"/>
    </source>
</evidence>
<feature type="transmembrane region" description="Helical" evidence="7">
    <location>
        <begin position="54"/>
        <end position="76"/>
    </location>
</feature>
<name>A0AAW1WLS2_RUBAR</name>
<dbReference type="GO" id="GO:0012505">
    <property type="term" value="C:endomembrane system"/>
    <property type="evidence" value="ECO:0007669"/>
    <property type="project" value="UniProtKB-SubCell"/>
</dbReference>
<evidence type="ECO:0000313" key="9">
    <source>
        <dbReference type="EMBL" id="KAK9924955.1"/>
    </source>
</evidence>
<proteinExistence type="inferred from homology"/>
<dbReference type="Proteomes" id="UP001457282">
    <property type="component" value="Unassembled WGS sequence"/>
</dbReference>
<evidence type="ECO:0000256" key="2">
    <source>
        <dbReference type="ARBA" id="ARBA00022692"/>
    </source>
</evidence>
<comment type="similarity">
    <text evidence="6">Belongs to the DESIGUAL family.</text>
</comment>
<feature type="signal peptide" evidence="8">
    <location>
        <begin position="1"/>
        <end position="26"/>
    </location>
</feature>
<gene>
    <name evidence="9" type="ORF">M0R45_033296</name>
</gene>
<feature type="transmembrane region" description="Helical" evidence="7">
    <location>
        <begin position="88"/>
        <end position="114"/>
    </location>
</feature>
<accession>A0AAW1WLS2</accession>
<comment type="subcellular location">
    <subcellularLocation>
        <location evidence="1">Endomembrane system</location>
        <topology evidence="1">Multi-pass membrane protein</topology>
    </subcellularLocation>
</comment>
<feature type="transmembrane region" description="Helical" evidence="7">
    <location>
        <begin position="144"/>
        <end position="166"/>
    </location>
</feature>
<reference evidence="9 10" key="1">
    <citation type="journal article" date="2023" name="G3 (Bethesda)">
        <title>A chromosome-length genome assembly and annotation of blackberry (Rubus argutus, cv. 'Hillquist').</title>
        <authorList>
            <person name="Bruna T."/>
            <person name="Aryal R."/>
            <person name="Dudchenko O."/>
            <person name="Sargent D.J."/>
            <person name="Mead D."/>
            <person name="Buti M."/>
            <person name="Cavallini A."/>
            <person name="Hytonen T."/>
            <person name="Andres J."/>
            <person name="Pham M."/>
            <person name="Weisz D."/>
            <person name="Mascagni F."/>
            <person name="Usai G."/>
            <person name="Natali L."/>
            <person name="Bassil N."/>
            <person name="Fernandez G.E."/>
            <person name="Lomsadze A."/>
            <person name="Armour M."/>
            <person name="Olukolu B."/>
            <person name="Poorten T."/>
            <person name="Britton C."/>
            <person name="Davik J."/>
            <person name="Ashrafi H."/>
            <person name="Aiden E.L."/>
            <person name="Borodovsky M."/>
            <person name="Worthington M."/>
        </authorList>
    </citation>
    <scope>NUCLEOTIDE SEQUENCE [LARGE SCALE GENOMIC DNA]</scope>
    <source>
        <strain evidence="9">PI 553951</strain>
    </source>
</reference>
<evidence type="ECO:0000256" key="6">
    <source>
        <dbReference type="ARBA" id="ARBA00029467"/>
    </source>
</evidence>
<organism evidence="9 10">
    <name type="scientific">Rubus argutus</name>
    <name type="common">Southern blackberry</name>
    <dbReference type="NCBI Taxonomy" id="59490"/>
    <lineage>
        <taxon>Eukaryota</taxon>
        <taxon>Viridiplantae</taxon>
        <taxon>Streptophyta</taxon>
        <taxon>Embryophyta</taxon>
        <taxon>Tracheophyta</taxon>
        <taxon>Spermatophyta</taxon>
        <taxon>Magnoliopsida</taxon>
        <taxon>eudicotyledons</taxon>
        <taxon>Gunneridae</taxon>
        <taxon>Pentapetalae</taxon>
        <taxon>rosids</taxon>
        <taxon>fabids</taxon>
        <taxon>Rosales</taxon>
        <taxon>Rosaceae</taxon>
        <taxon>Rosoideae</taxon>
        <taxon>Rosoideae incertae sedis</taxon>
        <taxon>Rubus</taxon>
    </lineage>
</organism>
<dbReference type="PANTHER" id="PTHR31769">
    <property type="entry name" value="OS07G0462200 PROTEIN-RELATED"/>
    <property type="match status" value="1"/>
</dbReference>
<protein>
    <submittedName>
        <fullName evidence="9">Uncharacterized protein</fullName>
    </submittedName>
</protein>
<sequence length="208" mass="22329">MAATMKKMSVLVAALGILSFVFGILAEIKKPAAGVPIIGRGVIICKYPSDPTLAFAWLSFGFLVACSAVGWFSVFYGYKGRKAPTSAFLQSSIFVSFFTINLGAIGLAAALLLWPIMTHHHPKYNITGNQNPSSATCPTAKTGVLGGGAFLSLNSFLLWLACFILASNVRDDYFEDLDGVKKPTHIEEAEARRTAALEDDDSSEITIK</sequence>
<dbReference type="Pfam" id="PF06749">
    <property type="entry name" value="DUF1218"/>
    <property type="match status" value="1"/>
</dbReference>
<evidence type="ECO:0000256" key="5">
    <source>
        <dbReference type="ARBA" id="ARBA00023136"/>
    </source>
</evidence>
<evidence type="ECO:0000256" key="7">
    <source>
        <dbReference type="SAM" id="Phobius"/>
    </source>
</evidence>
<keyword evidence="4 7" id="KW-1133">Transmembrane helix</keyword>
<evidence type="ECO:0000256" key="4">
    <source>
        <dbReference type="ARBA" id="ARBA00022989"/>
    </source>
</evidence>
<feature type="chain" id="PRO_5043889764" evidence="8">
    <location>
        <begin position="27"/>
        <end position="208"/>
    </location>
</feature>
<keyword evidence="3 8" id="KW-0732">Signal</keyword>
<keyword evidence="10" id="KW-1185">Reference proteome</keyword>
<dbReference type="AlphaFoldDB" id="A0AAW1WLS2"/>